<dbReference type="InterPro" id="IPR036986">
    <property type="entry name" value="S4_RNA-bd_sf"/>
</dbReference>
<dbReference type="PANTHER" id="PTHR21600:SF87">
    <property type="entry name" value="RNA PSEUDOURIDYLATE SYNTHASE DOMAIN-CONTAINING PROTEIN 1"/>
    <property type="match status" value="1"/>
</dbReference>
<protein>
    <submittedName>
        <fullName evidence="7">23S rRNA pseudouridine1911/1915/1917 synthase</fullName>
    </submittedName>
    <submittedName>
        <fullName evidence="6">Pseudouridine synthase</fullName>
    </submittedName>
</protein>
<evidence type="ECO:0000313" key="8">
    <source>
        <dbReference type="Proteomes" id="UP000055611"/>
    </source>
</evidence>
<dbReference type="InterPro" id="IPR020103">
    <property type="entry name" value="PsdUridine_synth_cat_dom_sf"/>
</dbReference>
<dbReference type="Pfam" id="PF00849">
    <property type="entry name" value="PseudoU_synth_2"/>
    <property type="match status" value="1"/>
</dbReference>
<evidence type="ECO:0000259" key="4">
    <source>
        <dbReference type="Pfam" id="PF00849"/>
    </source>
</evidence>
<sequence length="275" mass="30227">MLFEGTFSVDESGDGQRLDRVMEAFLPGTGLRLRRRLCDEKRVLVDGRARKPGYRVRTGETVEIKQVLQMTSSGGLGLRVVKREGGFAALNKPGGVHSAAIAGGSEPSVESFLPDLFPGDSPVLLNRLDFLTSGLLLVALTPEAREAYLAYEDEGVINKFYLARVRGRMDGIISIRSRLDTDDRKTTRVLSEPDPDHRRWTGITALSHDNAADTSLVRCLIMKGARHQIRAHLASIGHPILGDPLYGGGESRRGLMLQHLRIEMPGFQAEGIPLF</sequence>
<dbReference type="EMBL" id="CP014206">
    <property type="protein sequence ID" value="AMK12008.1"/>
    <property type="molecule type" value="Genomic_DNA"/>
</dbReference>
<evidence type="ECO:0000313" key="7">
    <source>
        <dbReference type="EMBL" id="TDT88606.1"/>
    </source>
</evidence>
<dbReference type="InterPro" id="IPR002942">
    <property type="entry name" value="S4_RNA-bd"/>
</dbReference>
<dbReference type="PROSITE" id="PS01129">
    <property type="entry name" value="PSI_RLU"/>
    <property type="match status" value="1"/>
</dbReference>
<dbReference type="CDD" id="cd00165">
    <property type="entry name" value="S4"/>
    <property type="match status" value="1"/>
</dbReference>
<dbReference type="Proteomes" id="UP000295506">
    <property type="component" value="Unassembled WGS sequence"/>
</dbReference>
<dbReference type="InterPro" id="IPR006145">
    <property type="entry name" value="PsdUridine_synth_RsuA/RluA"/>
</dbReference>
<dbReference type="PROSITE" id="PS50889">
    <property type="entry name" value="S4"/>
    <property type="match status" value="1"/>
</dbReference>
<dbReference type="GO" id="GO:0003723">
    <property type="term" value="F:RNA binding"/>
    <property type="evidence" value="ECO:0007669"/>
    <property type="project" value="UniProtKB-KW"/>
</dbReference>
<evidence type="ECO:0000256" key="1">
    <source>
        <dbReference type="ARBA" id="ARBA00010876"/>
    </source>
</evidence>
<proteinExistence type="inferred from homology"/>
<dbReference type="GO" id="GO:0120159">
    <property type="term" value="F:rRNA pseudouridine synthase activity"/>
    <property type="evidence" value="ECO:0007669"/>
    <property type="project" value="UniProtKB-ARBA"/>
</dbReference>
<dbReference type="Gene3D" id="3.10.290.10">
    <property type="entry name" value="RNA-binding S4 domain"/>
    <property type="match status" value="1"/>
</dbReference>
<accession>A0A126QQK8</accession>
<dbReference type="SUPFAM" id="SSF55120">
    <property type="entry name" value="Pseudouridine synthase"/>
    <property type="match status" value="1"/>
</dbReference>
<reference evidence="7 9" key="2">
    <citation type="submission" date="2019-03" db="EMBL/GenBank/DDBJ databases">
        <title>Genomic Encyclopedia of Type Strains, Phase IV (KMG-IV): sequencing the most valuable type-strain genomes for metagenomic binning, comparative biology and taxonomic classification.</title>
        <authorList>
            <person name="Goeker M."/>
        </authorList>
    </citation>
    <scope>NUCLEOTIDE SEQUENCE [LARGE SCALE GENOMIC DNA]</scope>
    <source>
        <strain evidence="7 9">DSM 101483</strain>
    </source>
</reference>
<dbReference type="Gene3D" id="3.30.2350.10">
    <property type="entry name" value="Pseudouridine synthase"/>
    <property type="match status" value="1"/>
</dbReference>
<feature type="domain" description="RNA-binding S4" evidence="5">
    <location>
        <begin position="17"/>
        <end position="62"/>
    </location>
</feature>
<dbReference type="InterPro" id="IPR006224">
    <property type="entry name" value="PsdUridine_synth_RluA-like_CS"/>
</dbReference>
<evidence type="ECO:0000256" key="2">
    <source>
        <dbReference type="ARBA" id="ARBA00023235"/>
    </source>
</evidence>
<dbReference type="SUPFAM" id="SSF55174">
    <property type="entry name" value="Alpha-L RNA-binding motif"/>
    <property type="match status" value="1"/>
</dbReference>
<keyword evidence="3" id="KW-0694">RNA-binding</keyword>
<dbReference type="Pfam" id="PF01479">
    <property type="entry name" value="S4"/>
    <property type="match status" value="1"/>
</dbReference>
<evidence type="ECO:0000313" key="6">
    <source>
        <dbReference type="EMBL" id="AMK12008.1"/>
    </source>
</evidence>
<dbReference type="InterPro" id="IPR050188">
    <property type="entry name" value="RluA_PseudoU_synthase"/>
</dbReference>
<dbReference type="CDD" id="cd02869">
    <property type="entry name" value="PseudoU_synth_RluA_like"/>
    <property type="match status" value="1"/>
</dbReference>
<dbReference type="Proteomes" id="UP000055611">
    <property type="component" value="Chromosome"/>
</dbReference>
<dbReference type="PANTHER" id="PTHR21600">
    <property type="entry name" value="MITOCHONDRIAL RNA PSEUDOURIDINE SYNTHASE"/>
    <property type="match status" value="1"/>
</dbReference>
<gene>
    <name evidence="6" type="ORF">AWY79_13275</name>
    <name evidence="7" type="ORF">EDC59_1056</name>
</gene>
<reference evidence="6 8" key="1">
    <citation type="journal article" date="2016" name="Front. Microbiol.">
        <title>Genome Sequence of the Piezophilic, Mesophilic Sulfate-Reducing Bacterium Desulfovibrio indicus J2T.</title>
        <authorList>
            <person name="Cao J."/>
            <person name="Maignien L."/>
            <person name="Shao Z."/>
            <person name="Alain K."/>
            <person name="Jebbar M."/>
        </authorList>
    </citation>
    <scope>NUCLEOTIDE SEQUENCE [LARGE SCALE GENOMIC DNA]</scope>
    <source>
        <strain evidence="6 8">J2</strain>
    </source>
</reference>
<dbReference type="EMBL" id="SOBK01000005">
    <property type="protein sequence ID" value="TDT88606.1"/>
    <property type="molecule type" value="Genomic_DNA"/>
</dbReference>
<dbReference type="AlphaFoldDB" id="A0A126QQK8"/>
<feature type="domain" description="Pseudouridine synthase RsuA/RluA-like" evidence="4">
    <location>
        <begin position="88"/>
        <end position="235"/>
    </location>
</feature>
<keyword evidence="2" id="KW-0413">Isomerase</keyword>
<dbReference type="GO" id="GO:0000455">
    <property type="term" value="P:enzyme-directed rRNA pseudouridine synthesis"/>
    <property type="evidence" value="ECO:0007669"/>
    <property type="project" value="UniProtKB-ARBA"/>
</dbReference>
<dbReference type="OrthoDB" id="128480at2"/>
<organism evidence="7 9">
    <name type="scientific">Pseudodesulfovibrio indicus</name>
    <dbReference type="NCBI Taxonomy" id="1716143"/>
    <lineage>
        <taxon>Bacteria</taxon>
        <taxon>Pseudomonadati</taxon>
        <taxon>Thermodesulfobacteriota</taxon>
        <taxon>Desulfovibrionia</taxon>
        <taxon>Desulfovibrionales</taxon>
        <taxon>Desulfovibrionaceae</taxon>
    </lineage>
</organism>
<dbReference type="RefSeq" id="WP_066804817.1">
    <property type="nucleotide sequence ID" value="NZ_CP014206.1"/>
</dbReference>
<evidence type="ECO:0000256" key="3">
    <source>
        <dbReference type="PROSITE-ProRule" id="PRU00182"/>
    </source>
</evidence>
<dbReference type="KEGG" id="dej:AWY79_13275"/>
<keyword evidence="8" id="KW-1185">Reference proteome</keyword>
<name>A0A126QQK8_9BACT</name>
<evidence type="ECO:0000259" key="5">
    <source>
        <dbReference type="Pfam" id="PF01479"/>
    </source>
</evidence>
<comment type="similarity">
    <text evidence="1">Belongs to the pseudouridine synthase RluA family.</text>
</comment>
<evidence type="ECO:0000313" key="9">
    <source>
        <dbReference type="Proteomes" id="UP000295506"/>
    </source>
</evidence>